<evidence type="ECO:0000313" key="21">
    <source>
        <dbReference type="EMBL" id="MVM09851.1"/>
    </source>
</evidence>
<reference evidence="30 31" key="6">
    <citation type="submission" date="2018-11" db="EMBL/GenBank/DDBJ databases">
        <title>Genomic profiling of Staphylococcus species from a Poultry farm system in KwaZulu-Natal, South Africa.</title>
        <authorList>
            <person name="Amoako D.G."/>
            <person name="Somboro A.M."/>
            <person name="Abia A.L.K."/>
            <person name="Bester L.A."/>
            <person name="Essack S.Y."/>
        </authorList>
    </citation>
    <scope>NUCLEOTIDE SEQUENCE [LARGE SCALE GENOMIC DNA]</scope>
    <source>
        <strain evidence="25 31">SA12</strain>
        <strain evidence="24 30">SA9</strain>
    </source>
</reference>
<evidence type="ECO:0000313" key="31">
    <source>
        <dbReference type="Proteomes" id="UP000294017"/>
    </source>
</evidence>
<evidence type="ECO:0000313" key="9">
    <source>
        <dbReference type="EMBL" id="CAA4395030.1"/>
    </source>
</evidence>
<dbReference type="InterPro" id="IPR005119">
    <property type="entry name" value="LysR_subst-bd"/>
</dbReference>
<dbReference type="EMBL" id="CACURZ010000006">
    <property type="protein sequence ID" value="CAA6350272.1"/>
    <property type="molecule type" value="Genomic_DNA"/>
</dbReference>
<evidence type="ECO:0000313" key="24">
    <source>
        <dbReference type="EMBL" id="RZH95424.1"/>
    </source>
</evidence>
<dbReference type="Proteomes" id="UP000251686">
    <property type="component" value="Unassembled WGS sequence"/>
</dbReference>
<evidence type="ECO:0000313" key="27">
    <source>
        <dbReference type="EMBL" id="VDY47412.1"/>
    </source>
</evidence>
<dbReference type="EMBL" id="RQTF01000002">
    <property type="protein sequence ID" value="RZI08896.1"/>
    <property type="molecule type" value="Genomic_DNA"/>
</dbReference>
<dbReference type="Proteomes" id="UP000507112">
    <property type="component" value="Unassembled WGS sequence"/>
</dbReference>
<dbReference type="Proteomes" id="UP000443506">
    <property type="component" value="Unassembled WGS sequence"/>
</dbReference>
<comment type="similarity">
    <text evidence="1">Belongs to the LysR transcriptional regulatory family.</text>
</comment>
<evidence type="ECO:0000313" key="38">
    <source>
        <dbReference type="Proteomes" id="UP000466646"/>
    </source>
</evidence>
<dbReference type="EMBL" id="CACTOE010000018">
    <property type="protein sequence ID" value="CAA4150993.1"/>
    <property type="molecule type" value="Genomic_DNA"/>
</dbReference>
<reference evidence="17" key="1">
    <citation type="journal article" date="2015" name="J. Infect. Dis.">
        <title>Parallel Epidemics of Community-Associated Methicillin-Resistant Staphylococcus aureus USA300 Infection in North and South America.</title>
        <authorList>
            <person name="Planet P.J."/>
            <person name="Diaz L."/>
            <person name="Kolokotronis S.O."/>
            <person name="Narechania A."/>
            <person name="Reyes J."/>
            <person name="Xing G."/>
            <person name="Rincon S."/>
            <person name="Smith H."/>
            <person name="Panesso D."/>
            <person name="Ryan C."/>
            <person name="Smith D.P."/>
            <person name="Guzman M."/>
            <person name="Zurita J."/>
            <person name="Sebra R."/>
            <person name="Deikus G."/>
            <person name="Nolan R.L."/>
            <person name="Tenover F.C."/>
            <person name="Weinstock G.M."/>
            <person name="Robinson D.A."/>
            <person name="Arias C.A."/>
        </authorList>
    </citation>
    <scope>NUCLEOTIDE SEQUENCE</scope>
    <source>
        <strain evidence="17">CA15</strain>
        <strain evidence="18">M121</strain>
    </source>
</reference>
<dbReference type="Proteomes" id="UP000478867">
    <property type="component" value="Unassembled WGS sequence"/>
</dbReference>
<dbReference type="EMBL" id="LALJ01000044">
    <property type="protein sequence ID" value="KMR35328.1"/>
    <property type="molecule type" value="Genomic_DNA"/>
</dbReference>
<evidence type="ECO:0000313" key="28">
    <source>
        <dbReference type="Proteomes" id="UP000217245"/>
    </source>
</evidence>
<dbReference type="EMBL" id="JAAFLG010000026">
    <property type="protein sequence ID" value="NDP57092.1"/>
    <property type="molecule type" value="Genomic_DNA"/>
</dbReference>
<dbReference type="InterPro" id="IPR000847">
    <property type="entry name" value="LysR_HTH_N"/>
</dbReference>
<reference evidence="26 29" key="5">
    <citation type="submission" date="2018-06" db="EMBL/GenBank/DDBJ databases">
        <authorList>
            <consortium name="Pathogen Informatics"/>
            <person name="Doyle S."/>
        </authorList>
    </citation>
    <scope>NUCLEOTIDE SEQUENCE [LARGE SCALE GENOMIC DNA]</scope>
    <source>
        <strain evidence="26 29">NCTC10702</strain>
    </source>
</reference>
<evidence type="ECO:0000313" key="12">
    <source>
        <dbReference type="EMBL" id="CAA6350272.1"/>
    </source>
</evidence>
<dbReference type="Proteomes" id="UP000507485">
    <property type="component" value="Unassembled WGS sequence"/>
</dbReference>
<evidence type="ECO:0000313" key="8">
    <source>
        <dbReference type="EMBL" id="CAA4150993.1"/>
    </source>
</evidence>
<dbReference type="GO" id="GO:0032993">
    <property type="term" value="C:protein-DNA complex"/>
    <property type="evidence" value="ECO:0007669"/>
    <property type="project" value="TreeGrafter"/>
</dbReference>
<evidence type="ECO:0000313" key="15">
    <source>
        <dbReference type="EMBL" id="CAC8236464.1"/>
    </source>
</evidence>
<dbReference type="Proteomes" id="UP000471199">
    <property type="component" value="Unassembled WGS sequence"/>
</dbReference>
<evidence type="ECO:0000313" key="39">
    <source>
        <dbReference type="Proteomes" id="UP000471199"/>
    </source>
</evidence>
<dbReference type="Proteomes" id="UP000293434">
    <property type="component" value="Unassembled WGS sequence"/>
</dbReference>
<evidence type="ECO:0000256" key="3">
    <source>
        <dbReference type="ARBA" id="ARBA00023125"/>
    </source>
</evidence>
<evidence type="ECO:0000256" key="2">
    <source>
        <dbReference type="ARBA" id="ARBA00023015"/>
    </source>
</evidence>
<reference evidence="19" key="2">
    <citation type="submission" date="2015-06" db="EMBL/GenBank/DDBJ databases">
        <authorList>
            <person name="Diene S.M."/>
            <person name="Von Dach E."/>
            <person name="Fankhauser C."/>
            <person name="Schrenzel J."/>
            <person name="Harbarth S."/>
            <person name="Francois P."/>
        </authorList>
    </citation>
    <scope>NUCLEOTIDE SEQUENCE</scope>
    <source>
        <strain evidence="19">MRSA_S26</strain>
    </source>
</reference>
<dbReference type="EMBL" id="CAIGXB010000005">
    <property type="protein sequence ID" value="CAC5794135.1"/>
    <property type="molecule type" value="Genomic_DNA"/>
</dbReference>
<dbReference type="Pfam" id="PF00126">
    <property type="entry name" value="HTH_1"/>
    <property type="match status" value="1"/>
</dbReference>
<dbReference type="AlphaFoldDB" id="A0A068A2G4"/>
<dbReference type="NCBIfam" id="NF047354">
    <property type="entry name" value="trans_reg_GltC"/>
    <property type="match status" value="1"/>
</dbReference>
<evidence type="ECO:0000313" key="22">
    <source>
        <dbReference type="EMBL" id="NDP57092.1"/>
    </source>
</evidence>
<evidence type="ECO:0000313" key="30">
    <source>
        <dbReference type="Proteomes" id="UP000293434"/>
    </source>
</evidence>
<dbReference type="EMBL" id="LALQ01000004">
    <property type="protein sequence ID" value="KMR58334.1"/>
    <property type="molecule type" value="Genomic_DNA"/>
</dbReference>
<evidence type="ECO:0000313" key="34">
    <source>
        <dbReference type="Proteomes" id="UP000443506"/>
    </source>
</evidence>
<dbReference type="SUPFAM" id="SSF53850">
    <property type="entry name" value="Periplasmic binding protein-like II"/>
    <property type="match status" value="1"/>
</dbReference>
<keyword evidence="3" id="KW-0238">DNA-binding</keyword>
<dbReference type="InterPro" id="IPR036388">
    <property type="entry name" value="WH-like_DNA-bd_sf"/>
</dbReference>
<evidence type="ECO:0000313" key="16">
    <source>
        <dbReference type="EMBL" id="CAD7354948.1"/>
    </source>
</evidence>
<gene>
    <name evidence="12" type="primary">gltC</name>
    <name evidence="16" type="synonym">gltC_4</name>
    <name evidence="19" type="ORF">ACR79_13335</name>
    <name evidence="6" type="ORF">CNH36_02505</name>
    <name evidence="24" type="ORF">EIG94_02490</name>
    <name evidence="25" type="ORF">EIH03_00030</name>
    <name evidence="18" type="ORF">EP54_01555</name>
    <name evidence="17" type="ORF">EQ90_13305</name>
    <name evidence="20" type="ORF">GO814_02395</name>
    <name evidence="21" type="ORF">GO942_04010</name>
    <name evidence="23" type="ORF">GQX37_00075</name>
    <name evidence="22" type="ORF">GZ130_10830</name>
    <name evidence="26" type="ORF">NCTC10702_00853</name>
    <name evidence="16" type="ORF">NCTC13131_05923</name>
    <name evidence="27" type="ORF">NCTC8317_00420</name>
    <name evidence="8" type="ORF">SAMEA1029512_02280</name>
    <name evidence="7" type="ORF">SAMEA1029528_01109</name>
    <name evidence="9" type="ORF">SAMEA2078260_02450</name>
    <name evidence="11" type="ORF">SAMEA2078588_01379</name>
    <name evidence="12" type="ORF">SAMEA2080344_01439</name>
    <name evidence="10" type="ORF">SAMEA2081063_02553</name>
    <name evidence="13" type="ORF">SAMEA4008575_01582</name>
    <name evidence="14" type="ORF">SAMEA4552975_01325</name>
    <name evidence="15" type="ORF">SAMEA70146418_02711</name>
</gene>
<dbReference type="EMBL" id="CP023391">
    <property type="protein sequence ID" value="ATC70565.1"/>
    <property type="molecule type" value="Genomic_DNA"/>
</dbReference>
<evidence type="ECO:0000313" key="32">
    <source>
        <dbReference type="Proteomes" id="UP000442696"/>
    </source>
</evidence>
<dbReference type="OMA" id="KQGRNIM"/>
<evidence type="ECO:0000313" key="29">
    <source>
        <dbReference type="Proteomes" id="UP000254116"/>
    </source>
</evidence>
<proteinExistence type="inferred from homology"/>
<dbReference type="Gene3D" id="3.40.190.290">
    <property type="match status" value="1"/>
</dbReference>
<evidence type="ECO:0000313" key="10">
    <source>
        <dbReference type="EMBL" id="CAA4704355.1"/>
    </source>
</evidence>
<evidence type="ECO:0000313" key="25">
    <source>
        <dbReference type="EMBL" id="RZI08896.1"/>
    </source>
</evidence>
<evidence type="ECO:0000313" key="43">
    <source>
        <dbReference type="Proteomes" id="UP000507485"/>
    </source>
</evidence>
<dbReference type="EMBL" id="LFVP01000012">
    <property type="protein sequence ID" value="KSA77874.1"/>
    <property type="molecule type" value="Genomic_DNA"/>
</dbReference>
<evidence type="ECO:0000256" key="4">
    <source>
        <dbReference type="ARBA" id="ARBA00023163"/>
    </source>
</evidence>
<dbReference type="EMBL" id="CAIIGD010000015">
    <property type="protein sequence ID" value="CAC8236464.1"/>
    <property type="molecule type" value="Genomic_DNA"/>
</dbReference>
<dbReference type="Proteomes" id="UP000280323">
    <property type="component" value="Chromosome"/>
</dbReference>
<protein>
    <submittedName>
        <fullName evidence="6">LysR family transcriptional regulator</fullName>
    </submittedName>
    <submittedName>
        <fullName evidence="12">Transcription activator of glutamate synthase operon</fullName>
    </submittedName>
</protein>
<dbReference type="PRINTS" id="PR00039">
    <property type="entry name" value="HTHLYSR"/>
</dbReference>
<evidence type="ECO:0000313" key="6">
    <source>
        <dbReference type="EMBL" id="ATC70565.1"/>
    </source>
</evidence>
<dbReference type="RefSeq" id="WP_000403916.1">
    <property type="nucleotide sequence ID" value="NC_021670.1"/>
</dbReference>
<reference evidence="39 40" key="7">
    <citation type="submission" date="2019-11" db="EMBL/GenBank/DDBJ databases">
        <title>Implementation of targeted gown and glove precautions to prevent Staphylococcus aureus acquisition in community-based nursing homes.</title>
        <authorList>
            <person name="Stine O.C."/>
        </authorList>
    </citation>
    <scope>NUCLEOTIDE SEQUENCE [LARGE SCALE GENOMIC DNA]</scope>
    <source>
        <strain evidence="21 40">S_1081.LBCF.DN</strain>
        <strain evidence="20 39">S_2062.LAUP.DI</strain>
    </source>
</reference>
<reference evidence="6 28" key="4">
    <citation type="submission" date="2017-09" db="EMBL/GenBank/DDBJ databases">
        <title>A single nucleotide polymorphism in the Staphylococcus aureus virulence regulator SaeR abolishes pathogenesis.</title>
        <authorList>
            <person name="Copin R.J."/>
            <person name="Sause W."/>
            <person name="Shopsin B."/>
            <person name="Torres V.J."/>
        </authorList>
    </citation>
    <scope>NUCLEOTIDE SEQUENCE [LARGE SCALE GENOMIC DNA]</scope>
    <source>
        <strain evidence="28">Newman</strain>
        <strain evidence="6">Newman_D2C</strain>
    </source>
</reference>
<dbReference type="InterPro" id="IPR036390">
    <property type="entry name" value="WH_DNA-bd_sf"/>
</dbReference>
<organism evidence="12 36">
    <name type="scientific">Staphylococcus aureus</name>
    <dbReference type="NCBI Taxonomy" id="1280"/>
    <lineage>
        <taxon>Bacteria</taxon>
        <taxon>Bacillati</taxon>
        <taxon>Bacillota</taxon>
        <taxon>Bacilli</taxon>
        <taxon>Bacillales</taxon>
        <taxon>Staphylococcaceae</taxon>
        <taxon>Staphylococcus</taxon>
    </lineage>
</organism>
<dbReference type="SUPFAM" id="SSF46785">
    <property type="entry name" value="Winged helix' DNA-binding domain"/>
    <property type="match status" value="1"/>
</dbReference>
<dbReference type="SMR" id="A0A068A2G4"/>
<dbReference type="EMBL" id="CACTQT010000018">
    <property type="protein sequence ID" value="CAA4395030.1"/>
    <property type="molecule type" value="Genomic_DNA"/>
</dbReference>
<dbReference type="EMBL" id="CAIHOM010000002">
    <property type="protein sequence ID" value="CAC6999732.1"/>
    <property type="molecule type" value="Genomic_DNA"/>
</dbReference>
<dbReference type="EMBL" id="WPTS01000017">
    <property type="protein sequence ID" value="MVK33983.1"/>
    <property type="molecule type" value="Genomic_DNA"/>
</dbReference>
<keyword evidence="4" id="KW-0804">Transcription</keyword>
<dbReference type="PANTHER" id="PTHR30346:SF28">
    <property type="entry name" value="HTH-TYPE TRANSCRIPTIONAL REGULATOR CYNR"/>
    <property type="match status" value="1"/>
</dbReference>
<dbReference type="Proteomes" id="UP000294017">
    <property type="component" value="Unassembled WGS sequence"/>
</dbReference>
<evidence type="ECO:0000313" key="23">
    <source>
        <dbReference type="EMBL" id="NUY10963.1"/>
    </source>
</evidence>
<evidence type="ECO:0000259" key="5">
    <source>
        <dbReference type="PROSITE" id="PS50931"/>
    </source>
</evidence>
<evidence type="ECO:0000313" key="14">
    <source>
        <dbReference type="EMBL" id="CAC6999732.1"/>
    </source>
</evidence>
<reference evidence="22 38" key="10">
    <citation type="submission" date="2020-01" db="EMBL/GenBank/DDBJ databases">
        <title>Analysis of Virulence and Antimicrobial Resistance Gene Carriage in Staphylococcus aureus Infections in Equids Using Whole Genome Sequencing.</title>
        <authorList>
            <person name="Little S.V."/>
            <person name="Hillhouse A.E."/>
            <person name="Cohen N.D."/>
            <person name="Lawhon S.D."/>
            <person name="Bryan L.K."/>
        </authorList>
    </citation>
    <scope>NUCLEOTIDE SEQUENCE [LARGE SCALE GENOMIC DNA]</scope>
    <source>
        <strain evidence="22 38">61-017</strain>
    </source>
</reference>
<dbReference type="EMBL" id="CACUNS010000006">
    <property type="protein sequence ID" value="CAA6079844.1"/>
    <property type="molecule type" value="Genomic_DNA"/>
</dbReference>
<evidence type="ECO:0000313" key="19">
    <source>
        <dbReference type="EMBL" id="KSA77874.1"/>
    </source>
</evidence>
<evidence type="ECO:0000313" key="26">
    <source>
        <dbReference type="EMBL" id="SUL32514.1"/>
    </source>
</evidence>
<dbReference type="Proteomes" id="UP000466646">
    <property type="component" value="Unassembled WGS sequence"/>
</dbReference>
<dbReference type="Proteomes" id="UP000217245">
    <property type="component" value="Chromosome"/>
</dbReference>
<dbReference type="EMBL" id="RQTC01000025">
    <property type="protein sequence ID" value="RZH95424.1"/>
    <property type="molecule type" value="Genomic_DNA"/>
</dbReference>
<dbReference type="Proteomes" id="UP000442782">
    <property type="component" value="Unassembled WGS sequence"/>
</dbReference>
<dbReference type="EMBL" id="UAUZ02000004">
    <property type="protein sequence ID" value="CAD7354948.1"/>
    <property type="molecule type" value="Genomic_DNA"/>
</dbReference>
<dbReference type="GO" id="GO:0003677">
    <property type="term" value="F:DNA binding"/>
    <property type="evidence" value="ECO:0007669"/>
    <property type="project" value="UniProtKB-KW"/>
</dbReference>
<dbReference type="EMBL" id="LR133917">
    <property type="protein sequence ID" value="VDY47412.1"/>
    <property type="molecule type" value="Genomic_DNA"/>
</dbReference>
<evidence type="ECO:0000313" key="37">
    <source>
        <dbReference type="Proteomes" id="UP000459702"/>
    </source>
</evidence>
<name>A0A068A2G4_STAAU</name>
<dbReference type="KEGG" id="saur:SABB_02165"/>
<accession>A0A068A2G4</accession>
<dbReference type="PANTHER" id="PTHR30346">
    <property type="entry name" value="TRANSCRIPTIONAL DUAL REGULATOR HCAR-RELATED"/>
    <property type="match status" value="1"/>
</dbReference>
<accession>A0A1E8WZM3</accession>
<evidence type="ECO:0000313" key="18">
    <source>
        <dbReference type="EMBL" id="KMR58334.1"/>
    </source>
</evidence>
<dbReference type="Pfam" id="PF03466">
    <property type="entry name" value="LysR_substrate"/>
    <property type="match status" value="1"/>
</dbReference>
<dbReference type="Proteomes" id="UP000442696">
    <property type="component" value="Unassembled WGS sequence"/>
</dbReference>
<dbReference type="Proteomes" id="UP000547874">
    <property type="component" value="Unassembled WGS sequence"/>
</dbReference>
<evidence type="ECO:0000313" key="33">
    <source>
        <dbReference type="Proteomes" id="UP000442782"/>
    </source>
</evidence>
<dbReference type="Gene3D" id="1.10.10.10">
    <property type="entry name" value="Winged helix-like DNA-binding domain superfamily/Winged helix DNA-binding domain"/>
    <property type="match status" value="1"/>
</dbReference>
<evidence type="ECO:0000313" key="11">
    <source>
        <dbReference type="EMBL" id="CAA6079844.1"/>
    </source>
</evidence>
<dbReference type="EMBL" id="JAANEC010000001">
    <property type="protein sequence ID" value="NUY10963.1"/>
    <property type="molecule type" value="Genomic_DNA"/>
</dbReference>
<reference evidence="32 33" key="8">
    <citation type="submission" date="2019-12" db="EMBL/GenBank/DDBJ databases">
        <authorList>
            <consortium name="Pathogen Informatics"/>
        </authorList>
    </citation>
    <scope>NUCLEOTIDE SEQUENCE [LARGE SCALE GENOMIC DNA]</scope>
    <source>
        <strain evidence="14 43">A13</strain>
        <strain evidence="15 42">MOS105</strain>
        <strain evidence="16">NCTC13131</strain>
        <strain evidence="27">NCTC8317</strain>
        <strain evidence="7 35">S040_N01_C01</strain>
        <strain evidence="8 33">S087_N01_C01</strain>
        <strain evidence="13 41">SG160</strain>
        <strain evidence="11 37">T012_N10_C04</strain>
        <strain evidence="9 32">T012_N16_C08</strain>
        <strain evidence="10 34">T065_N03_C06</strain>
        <strain evidence="12 36">T197_A02_C01</strain>
    </source>
</reference>
<evidence type="ECO:0000313" key="35">
    <source>
        <dbReference type="Proteomes" id="UP000443708"/>
    </source>
</evidence>
<evidence type="ECO:0000313" key="44">
    <source>
        <dbReference type="Proteomes" id="UP000547874"/>
    </source>
</evidence>
<reference evidence="19" key="3">
    <citation type="journal article" date="2016" name="J. Infect. Dis.">
        <title>Comparative Genomics of Community-Associated Methicillin-Resistant Staphylococcus aureus Shows the Emergence of Clone ST8-USA300 in Geneva, Switzerland.</title>
        <authorList>
            <person name="Von Dach E."/>
            <person name="Diene S.M."/>
            <person name="Fankhauser C."/>
            <person name="Schrenzel J."/>
            <person name="Harbarth S."/>
            <person name="Francois P."/>
        </authorList>
    </citation>
    <scope>NUCLEOTIDE SEQUENCE</scope>
    <source>
        <strain evidence="19">MRSA_S26</strain>
    </source>
</reference>
<dbReference type="Proteomes" id="UP000459586">
    <property type="component" value="Unassembled WGS sequence"/>
</dbReference>
<dbReference type="Proteomes" id="UP000459702">
    <property type="component" value="Unassembled WGS sequence"/>
</dbReference>
<reference evidence="23 44" key="9">
    <citation type="journal article" date="2020" name="J. Antimicrob. Chemother.">
        <title>Detection of heterogeneous vancomycin intermediate resistance in MRSA isolates from Latin America.</title>
        <authorList>
            <person name="Castro B.E."/>
            <person name="Berrio M."/>
            <person name="Vargas M.L."/>
            <person name="Carvajal L.P."/>
            <person name="Millan L.V."/>
            <person name="Rios R."/>
            <person name="Hernandez A.K."/>
            <person name="Rincon S."/>
            <person name="Cubides P."/>
            <person name="Forero E."/>
            <person name="Dinh A."/>
            <person name="Seas C."/>
            <person name="Munita J.M."/>
            <person name="Arias C.A."/>
            <person name="Reyes J."/>
            <person name="Diaz L."/>
        </authorList>
    </citation>
    <scope>NUCLEOTIDE SEQUENCE [LARGE SCALE GENOMIC DNA]</scope>
    <source>
        <strain evidence="23 44">UE1097</strain>
    </source>
</reference>
<dbReference type="EMBL" id="WPXC01000008">
    <property type="protein sequence ID" value="MVM09851.1"/>
    <property type="molecule type" value="Genomic_DNA"/>
</dbReference>
<dbReference type="Proteomes" id="UP000505390">
    <property type="component" value="Unassembled WGS sequence"/>
</dbReference>
<evidence type="ECO:0000313" key="42">
    <source>
        <dbReference type="Proteomes" id="UP000507112"/>
    </source>
</evidence>
<evidence type="ECO:0000256" key="1">
    <source>
        <dbReference type="ARBA" id="ARBA00009437"/>
    </source>
</evidence>
<evidence type="ECO:0000313" key="17">
    <source>
        <dbReference type="EMBL" id="KMR35328.1"/>
    </source>
</evidence>
<dbReference type="Proteomes" id="UP000443708">
    <property type="component" value="Unassembled WGS sequence"/>
</dbReference>
<evidence type="ECO:0000313" key="41">
    <source>
        <dbReference type="Proteomes" id="UP000505390"/>
    </source>
</evidence>
<feature type="domain" description="HTH lysR-type" evidence="5">
    <location>
        <begin position="1"/>
        <end position="58"/>
    </location>
</feature>
<keyword evidence="2" id="KW-0805">Transcription regulation</keyword>
<dbReference type="EMBL" id="CACTPI010000004">
    <property type="protein sequence ID" value="CAA4106670.1"/>
    <property type="molecule type" value="Genomic_DNA"/>
</dbReference>
<dbReference type="EMBL" id="UHBY01000003">
    <property type="protein sequence ID" value="SUL32514.1"/>
    <property type="molecule type" value="Genomic_DNA"/>
</dbReference>
<sequence>MEIKQLRYFIEVAKREHISETALELNIAQSAISRQITLLEQELNVSLFKKQGRNITLTSEGKLLFNEALRIIEHLDSTIEQFQSHGLTKNKSIYIGYDESDVSHMLLPLIQTFHLQNDTHVIPSLLEHDTIINSVLNGNIDIGFTELTPEIRKHKQLHMLPLFEEHYHLYAPSDDPITMATHPPLIQFEHSHIYCLAPFAETVKKQLRKITKSDVYTISSQPLAQYLLRQKEGYIISSQNIHLPESKSWIDIKLDHTELKRTICAITKEPYTKSDIGILLTLIQQLMTKTSTFH</sequence>
<dbReference type="Proteomes" id="UP000254116">
    <property type="component" value="Unassembled WGS sequence"/>
</dbReference>
<dbReference type="GO" id="GO:0003700">
    <property type="term" value="F:DNA-binding transcription factor activity"/>
    <property type="evidence" value="ECO:0007669"/>
    <property type="project" value="InterPro"/>
</dbReference>
<evidence type="ECO:0000313" key="7">
    <source>
        <dbReference type="EMBL" id="CAA4106670.1"/>
    </source>
</evidence>
<evidence type="ECO:0000313" key="20">
    <source>
        <dbReference type="EMBL" id="MVK33983.1"/>
    </source>
</evidence>
<dbReference type="EMBL" id="CACTWD010000021">
    <property type="protein sequence ID" value="CAA4704355.1"/>
    <property type="molecule type" value="Genomic_DNA"/>
</dbReference>
<evidence type="ECO:0000313" key="13">
    <source>
        <dbReference type="EMBL" id="CAC5794135.1"/>
    </source>
</evidence>
<evidence type="ECO:0000313" key="36">
    <source>
        <dbReference type="Proteomes" id="UP000459586"/>
    </source>
</evidence>
<dbReference type="PROSITE" id="PS50931">
    <property type="entry name" value="HTH_LYSR"/>
    <property type="match status" value="1"/>
</dbReference>
<dbReference type="Proteomes" id="UP000052129">
    <property type="component" value="Unassembled WGS sequence"/>
</dbReference>
<dbReference type="FunFam" id="1.10.10.10:FF:000001">
    <property type="entry name" value="LysR family transcriptional regulator"/>
    <property type="match status" value="1"/>
</dbReference>
<evidence type="ECO:0000313" key="40">
    <source>
        <dbReference type="Proteomes" id="UP000478867"/>
    </source>
</evidence>